<feature type="repeat" description="PPR" evidence="2">
    <location>
        <begin position="369"/>
        <end position="403"/>
    </location>
</feature>
<feature type="repeat" description="PPR" evidence="2">
    <location>
        <begin position="404"/>
        <end position="438"/>
    </location>
</feature>
<dbReference type="Pfam" id="PF01535">
    <property type="entry name" value="PPR"/>
    <property type="match status" value="2"/>
</dbReference>
<feature type="repeat" description="PPR" evidence="2">
    <location>
        <begin position="334"/>
        <end position="368"/>
    </location>
</feature>
<accession>A0AAV3S1V2</accession>
<evidence type="ECO:0000256" key="1">
    <source>
        <dbReference type="ARBA" id="ARBA00022737"/>
    </source>
</evidence>
<proteinExistence type="predicted"/>
<feature type="repeat" description="PPR" evidence="2">
    <location>
        <begin position="229"/>
        <end position="263"/>
    </location>
</feature>
<comment type="caution">
    <text evidence="3">The sequence shown here is derived from an EMBL/GenBank/DDBJ whole genome shotgun (WGS) entry which is preliminary data.</text>
</comment>
<evidence type="ECO:0000256" key="2">
    <source>
        <dbReference type="PROSITE-ProRule" id="PRU00708"/>
    </source>
</evidence>
<evidence type="ECO:0008006" key="5">
    <source>
        <dbReference type="Google" id="ProtNLM"/>
    </source>
</evidence>
<dbReference type="PANTHER" id="PTHR45613:SF358">
    <property type="entry name" value="OS06G0565000 PROTEIN"/>
    <property type="match status" value="1"/>
</dbReference>
<feature type="repeat" description="PPR" evidence="2">
    <location>
        <begin position="556"/>
        <end position="590"/>
    </location>
</feature>
<dbReference type="Proteomes" id="UP001454036">
    <property type="component" value="Unassembled WGS sequence"/>
</dbReference>
<dbReference type="Gene3D" id="1.25.40.10">
    <property type="entry name" value="Tetratricopeptide repeat domain"/>
    <property type="match status" value="6"/>
</dbReference>
<gene>
    <name evidence="3" type="ORF">LIER_34795</name>
</gene>
<evidence type="ECO:0000313" key="3">
    <source>
        <dbReference type="EMBL" id="GAA0187507.1"/>
    </source>
</evidence>
<organism evidence="3 4">
    <name type="scientific">Lithospermum erythrorhizon</name>
    <name type="common">Purple gromwell</name>
    <name type="synonym">Lithospermum officinale var. erythrorhizon</name>
    <dbReference type="NCBI Taxonomy" id="34254"/>
    <lineage>
        <taxon>Eukaryota</taxon>
        <taxon>Viridiplantae</taxon>
        <taxon>Streptophyta</taxon>
        <taxon>Embryophyta</taxon>
        <taxon>Tracheophyta</taxon>
        <taxon>Spermatophyta</taxon>
        <taxon>Magnoliopsida</taxon>
        <taxon>eudicotyledons</taxon>
        <taxon>Gunneridae</taxon>
        <taxon>Pentapetalae</taxon>
        <taxon>asterids</taxon>
        <taxon>lamiids</taxon>
        <taxon>Boraginales</taxon>
        <taxon>Boraginaceae</taxon>
        <taxon>Boraginoideae</taxon>
        <taxon>Lithospermeae</taxon>
        <taxon>Lithospermum</taxon>
    </lineage>
</organism>
<dbReference type="NCBIfam" id="TIGR00756">
    <property type="entry name" value="PPR"/>
    <property type="match status" value="11"/>
</dbReference>
<dbReference type="EMBL" id="BAABME010014788">
    <property type="protein sequence ID" value="GAA0187507.1"/>
    <property type="molecule type" value="Genomic_DNA"/>
</dbReference>
<keyword evidence="1" id="KW-0677">Repeat</keyword>
<name>A0AAV3S1V2_LITER</name>
<dbReference type="InterPro" id="IPR002885">
    <property type="entry name" value="PPR_rpt"/>
</dbReference>
<reference evidence="3 4" key="1">
    <citation type="submission" date="2024-01" db="EMBL/GenBank/DDBJ databases">
        <title>The complete chloroplast genome sequence of Lithospermum erythrorhizon: insights into the phylogenetic relationship among Boraginaceae species and the maternal lineages of purple gromwells.</title>
        <authorList>
            <person name="Okada T."/>
            <person name="Watanabe K."/>
        </authorList>
    </citation>
    <scope>NUCLEOTIDE SEQUENCE [LARGE SCALE GENOMIC DNA]</scope>
</reference>
<dbReference type="InterPro" id="IPR011990">
    <property type="entry name" value="TPR-like_helical_dom_sf"/>
</dbReference>
<protein>
    <recommendedName>
        <fullName evidence="5">Pentatricopeptide repeat-containing protein</fullName>
    </recommendedName>
</protein>
<dbReference type="PANTHER" id="PTHR45613">
    <property type="entry name" value="PENTATRICOPEPTIDE REPEAT-CONTAINING PROTEIN"/>
    <property type="match status" value="1"/>
</dbReference>
<dbReference type="Pfam" id="PF13041">
    <property type="entry name" value="PPR_2"/>
    <property type="match status" value="6"/>
</dbReference>
<feature type="repeat" description="PPR" evidence="2">
    <location>
        <begin position="193"/>
        <end position="227"/>
    </location>
</feature>
<feature type="repeat" description="PPR" evidence="2">
    <location>
        <begin position="299"/>
        <end position="333"/>
    </location>
</feature>
<sequence length="641" mass="71364">MYMFPPSKIQRTLTIRPLLNPISTPFSSSSSSTNLSNLITAILNSKNSDQALYLFNTAPKNFKLDPKNNLKLHSAVVYFLTGSKLYLTARCLIKDLTETLQKTKKPHKVCSLIYDSLNELDCYKRDYNVFGVLIIALCELGLVDEAYRVYKRMGTLPQIQACNKLLDVLLRKGRVGFMWDVYEDMVSRGAVSTVVTYGVLIDACCIEGDMERAVILFDEMLMDKEIALLVVVCTTMVRGFCGEGKLVEAERLFRRMAEIGVSLNLHCYNTLMGGYCKIADVRRVIFLYREMIDRGILPNVFTFSILIDVHCKAGELVAARNLFVPMVKYGAVPNSCVYNCLIDGYCLAGDLLAANEIHSEMKRVSIPSDVFTYGILMKGYCRLGRVEETESLLREMSETGVIANVVVYDTIINGYCKEGKMEKALEICTQMTEKGIQPNAVTFGTLIDGYCKVGNMEASMGLFNEMAIKGLKADVVVYTTLIDGHFKVGKSEVALKLFKEMIEAGICPNSFTSSSMVDGLCKDGRLNDAIVFLNKTGVGTSGEAAIKTNANNFHANVVVYTALIQGLCKDGRILKASKFFLDMRRNGLKPDEYTYSILIEGHFIAERVCSLMMLHADMLKMGIKLNDALCKLLGMAYNNIK</sequence>
<feature type="repeat" description="PPR" evidence="2">
    <location>
        <begin position="439"/>
        <end position="473"/>
    </location>
</feature>
<dbReference type="PROSITE" id="PS51375">
    <property type="entry name" value="PPR"/>
    <property type="match status" value="10"/>
</dbReference>
<dbReference type="AlphaFoldDB" id="A0AAV3S1V2"/>
<keyword evidence="4" id="KW-1185">Reference proteome</keyword>
<dbReference type="SUPFAM" id="SSF81901">
    <property type="entry name" value="HCP-like"/>
    <property type="match status" value="1"/>
</dbReference>
<feature type="repeat" description="PPR" evidence="2">
    <location>
        <begin position="474"/>
        <end position="508"/>
    </location>
</feature>
<evidence type="ECO:0000313" key="4">
    <source>
        <dbReference type="Proteomes" id="UP001454036"/>
    </source>
</evidence>
<feature type="repeat" description="PPR" evidence="2">
    <location>
        <begin position="264"/>
        <end position="298"/>
    </location>
</feature>